<accession>A0ABU3QEQ1</accession>
<feature type="region of interest" description="Disordered" evidence="1">
    <location>
        <begin position="12"/>
        <end position="35"/>
    </location>
</feature>
<dbReference type="Pfam" id="PF13416">
    <property type="entry name" value="SBP_bac_8"/>
    <property type="match status" value="1"/>
</dbReference>
<sequence>MVEVPYWEDAMRSRTRGAGSPSRPRSRRGGRRGPRARAATRLAAVLLAGCCAGGGAGTDGRIRLTVGVFGSFGYREAGLYDAYMRLRPGVVVEQTSIARNENYYPQLLTHLGSGSGLADVQAVEVNNIAEITATQADGLVELGTAEGVRKEDFLPWKWAQGTTRDGRTVALGTDVGPQAVCYRKDLFARAGLPTARAEVGRLWAGGWRAYLAVGRRYRANAPAGTAFTDSASGVMAAITGSSARRFYDVDGTVSYRSSPAVREAWSVAAAFATGGLTARLQQFTPAWDQGFANGAFATVSCPAWMLGYIQDKAGPAGRGRWDVAAAPRPGNWGGSFLVVPRAGRHRAEAVRLAAWLTAPAQQATLFERRGSFPSASAAYRRPSVAGARHPYFGGAPIGEIFSRAARGVPVTVLGPKDLVIAQNLADVGMLQVEQRGASPADAWRSAVRTIDNALDL</sequence>
<dbReference type="SUPFAM" id="SSF53850">
    <property type="entry name" value="Periplasmic binding protein-like II"/>
    <property type="match status" value="1"/>
</dbReference>
<dbReference type="EMBL" id="JAWCTQ010000003">
    <property type="protein sequence ID" value="MDT9681201.1"/>
    <property type="molecule type" value="Genomic_DNA"/>
</dbReference>
<dbReference type="InterPro" id="IPR006059">
    <property type="entry name" value="SBP"/>
</dbReference>
<proteinExistence type="predicted"/>
<name>A0ABU3QEQ1_9ACTN</name>
<gene>
    <name evidence="2" type="ORF">RND61_03785</name>
</gene>
<evidence type="ECO:0000313" key="3">
    <source>
        <dbReference type="Proteomes" id="UP001250181"/>
    </source>
</evidence>
<dbReference type="InterPro" id="IPR050490">
    <property type="entry name" value="Bact_solute-bd_prot1"/>
</dbReference>
<dbReference type="Proteomes" id="UP001250181">
    <property type="component" value="Unassembled WGS sequence"/>
</dbReference>
<dbReference type="PANTHER" id="PTHR43649:SF32">
    <property type="entry name" value="SUGAR BINDING SECRETED PROTEIN"/>
    <property type="match status" value="1"/>
</dbReference>
<dbReference type="PANTHER" id="PTHR43649">
    <property type="entry name" value="ARABINOSE-BINDING PROTEIN-RELATED"/>
    <property type="match status" value="1"/>
</dbReference>
<reference evidence="2 3" key="1">
    <citation type="submission" date="2023-09" db="EMBL/GenBank/DDBJ databases">
        <title>Streptomyces sp. nov.: A antagonism against Alternaria gaisen Producing Streptochlin, Isolated from Tamarix root soil.</title>
        <authorList>
            <person name="Chen Y."/>
        </authorList>
    </citation>
    <scope>NUCLEOTIDE SEQUENCE [LARGE SCALE GENOMIC DNA]</scope>
    <source>
        <strain evidence="2 3">TRM76323</strain>
    </source>
</reference>
<feature type="compositionally biased region" description="Basic residues" evidence="1">
    <location>
        <begin position="24"/>
        <end position="35"/>
    </location>
</feature>
<evidence type="ECO:0000256" key="1">
    <source>
        <dbReference type="SAM" id="MobiDB-lite"/>
    </source>
</evidence>
<dbReference type="Gene3D" id="3.40.190.10">
    <property type="entry name" value="Periplasmic binding protein-like II"/>
    <property type="match status" value="1"/>
</dbReference>
<keyword evidence="3" id="KW-1185">Reference proteome</keyword>
<protein>
    <submittedName>
        <fullName evidence="2">Extracellular solute-binding protein</fullName>
    </submittedName>
</protein>
<evidence type="ECO:0000313" key="2">
    <source>
        <dbReference type="EMBL" id="MDT9681201.1"/>
    </source>
</evidence>
<organism evidence="2 3">
    <name type="scientific">Streptomyces tamarix</name>
    <dbReference type="NCBI Taxonomy" id="3078565"/>
    <lineage>
        <taxon>Bacteria</taxon>
        <taxon>Bacillati</taxon>
        <taxon>Actinomycetota</taxon>
        <taxon>Actinomycetes</taxon>
        <taxon>Kitasatosporales</taxon>
        <taxon>Streptomycetaceae</taxon>
        <taxon>Streptomyces</taxon>
    </lineage>
</organism>
<comment type="caution">
    <text evidence="2">The sequence shown here is derived from an EMBL/GenBank/DDBJ whole genome shotgun (WGS) entry which is preliminary data.</text>
</comment>